<protein>
    <submittedName>
        <fullName evidence="9">C-type cytochrome</fullName>
    </submittedName>
</protein>
<evidence type="ECO:0000259" key="8">
    <source>
        <dbReference type="PROSITE" id="PS51007"/>
    </source>
</evidence>
<evidence type="ECO:0000256" key="4">
    <source>
        <dbReference type="ARBA" id="ARBA00022982"/>
    </source>
</evidence>
<gene>
    <name evidence="9" type="ORF">HHL24_32750</name>
</gene>
<evidence type="ECO:0000256" key="7">
    <source>
        <dbReference type="SAM" id="SignalP"/>
    </source>
</evidence>
<dbReference type="AlphaFoldDB" id="A0A848IN48"/>
<keyword evidence="5 6" id="KW-0408">Iron</keyword>
<name>A0A848IN48_9BURK</name>
<keyword evidence="3 6" id="KW-0479">Metal-binding</keyword>
<evidence type="ECO:0000256" key="6">
    <source>
        <dbReference type="PIRSR" id="PIRSR602324-1"/>
    </source>
</evidence>
<dbReference type="GO" id="GO:0005506">
    <property type="term" value="F:iron ion binding"/>
    <property type="evidence" value="ECO:0007669"/>
    <property type="project" value="InterPro"/>
</dbReference>
<feature type="signal peptide" evidence="7">
    <location>
        <begin position="1"/>
        <end position="21"/>
    </location>
</feature>
<dbReference type="PRINTS" id="PR00606">
    <property type="entry name" value="CYTCHROMECID"/>
</dbReference>
<dbReference type="PROSITE" id="PS51007">
    <property type="entry name" value="CYTC"/>
    <property type="match status" value="1"/>
</dbReference>
<feature type="chain" id="PRO_5032491199" evidence="7">
    <location>
        <begin position="22"/>
        <end position="112"/>
    </location>
</feature>
<evidence type="ECO:0000256" key="1">
    <source>
        <dbReference type="ARBA" id="ARBA00022448"/>
    </source>
</evidence>
<evidence type="ECO:0000256" key="3">
    <source>
        <dbReference type="ARBA" id="ARBA00022723"/>
    </source>
</evidence>
<evidence type="ECO:0000313" key="9">
    <source>
        <dbReference type="EMBL" id="NMM02680.1"/>
    </source>
</evidence>
<keyword evidence="4" id="KW-0249">Electron transport</keyword>
<dbReference type="GO" id="GO:0009055">
    <property type="term" value="F:electron transfer activity"/>
    <property type="evidence" value="ECO:0007669"/>
    <property type="project" value="InterPro"/>
</dbReference>
<dbReference type="InterPro" id="IPR002324">
    <property type="entry name" value="Cyt_c_ID"/>
</dbReference>
<keyword evidence="1" id="KW-0813">Transport</keyword>
<keyword evidence="7" id="KW-0732">Signal</keyword>
<reference evidence="9 10" key="1">
    <citation type="submission" date="2020-04" db="EMBL/GenBank/DDBJ databases">
        <title>Paraburkholderia sp. RP-4-7 isolated from soil.</title>
        <authorList>
            <person name="Dahal R.H."/>
        </authorList>
    </citation>
    <scope>NUCLEOTIDE SEQUENCE [LARGE SCALE GENOMIC DNA]</scope>
    <source>
        <strain evidence="9 10">RP-4-7</strain>
    </source>
</reference>
<keyword evidence="2 6" id="KW-0349">Heme</keyword>
<dbReference type="InterPro" id="IPR036909">
    <property type="entry name" value="Cyt_c-like_dom_sf"/>
</dbReference>
<feature type="domain" description="Cytochrome c" evidence="8">
    <location>
        <begin position="1"/>
        <end position="112"/>
    </location>
</feature>
<dbReference type="SUPFAM" id="SSF46626">
    <property type="entry name" value="Cytochrome c"/>
    <property type="match status" value="1"/>
</dbReference>
<comment type="caution">
    <text evidence="9">The sequence shown here is derived from an EMBL/GenBank/DDBJ whole genome shotgun (WGS) entry which is preliminary data.</text>
</comment>
<sequence>MVRGIVLFAALAGGLCGSSFAAAPGGGIATAGGISASEQTCRACHTLDTTKVGPPFRAIAERYRGDSDAVAKLKKSMLEGSSGKWNTGAQMPANAISDADAERFARWILGVK</sequence>
<dbReference type="GO" id="GO:0020037">
    <property type="term" value="F:heme binding"/>
    <property type="evidence" value="ECO:0007669"/>
    <property type="project" value="InterPro"/>
</dbReference>
<dbReference type="Pfam" id="PF00034">
    <property type="entry name" value="Cytochrom_C"/>
    <property type="match status" value="1"/>
</dbReference>
<dbReference type="EMBL" id="JABBGJ010000042">
    <property type="protein sequence ID" value="NMM02680.1"/>
    <property type="molecule type" value="Genomic_DNA"/>
</dbReference>
<dbReference type="InterPro" id="IPR009056">
    <property type="entry name" value="Cyt_c-like_dom"/>
</dbReference>
<feature type="binding site" description="covalent" evidence="6">
    <location>
        <position position="45"/>
    </location>
    <ligand>
        <name>heme c</name>
        <dbReference type="ChEBI" id="CHEBI:61717"/>
    </ligand>
</feature>
<organism evidence="9 10">
    <name type="scientific">Paraburkholderia polaris</name>
    <dbReference type="NCBI Taxonomy" id="2728848"/>
    <lineage>
        <taxon>Bacteria</taxon>
        <taxon>Pseudomonadati</taxon>
        <taxon>Pseudomonadota</taxon>
        <taxon>Betaproteobacteria</taxon>
        <taxon>Burkholderiales</taxon>
        <taxon>Burkholderiaceae</taxon>
        <taxon>Paraburkholderia</taxon>
    </lineage>
</organism>
<keyword evidence="10" id="KW-1185">Reference proteome</keyword>
<proteinExistence type="predicted"/>
<feature type="binding site" description="covalent" evidence="6">
    <location>
        <position position="91"/>
    </location>
    <ligand>
        <name>heme c</name>
        <dbReference type="ChEBI" id="CHEBI:61717"/>
    </ligand>
</feature>
<feature type="binding site" description="covalent" evidence="6">
    <location>
        <position position="41"/>
    </location>
    <ligand>
        <name>heme c</name>
        <dbReference type="ChEBI" id="CHEBI:61717"/>
    </ligand>
</feature>
<dbReference type="Proteomes" id="UP000544134">
    <property type="component" value="Unassembled WGS sequence"/>
</dbReference>
<accession>A0A848IN48</accession>
<dbReference type="Gene3D" id="1.10.760.10">
    <property type="entry name" value="Cytochrome c-like domain"/>
    <property type="match status" value="1"/>
</dbReference>
<evidence type="ECO:0000313" key="10">
    <source>
        <dbReference type="Proteomes" id="UP000544134"/>
    </source>
</evidence>
<evidence type="ECO:0000256" key="5">
    <source>
        <dbReference type="ARBA" id="ARBA00023004"/>
    </source>
</evidence>
<evidence type="ECO:0000256" key="2">
    <source>
        <dbReference type="ARBA" id="ARBA00022617"/>
    </source>
</evidence>
<comment type="PTM">
    <text evidence="6">Binds 1 heme c group covalently per subunit.</text>
</comment>